<dbReference type="InterPro" id="IPR017342">
    <property type="entry name" value="S-AdoMet-dep_Met_synth_prd"/>
</dbReference>
<dbReference type="eggNOG" id="COG1410">
    <property type="taxonomic scope" value="Bacteria"/>
</dbReference>
<evidence type="ECO:0000313" key="1">
    <source>
        <dbReference type="EMBL" id="KHM51873.1"/>
    </source>
</evidence>
<dbReference type="AlphaFoldDB" id="A0A0B2JYR0"/>
<dbReference type="InterPro" id="IPR037010">
    <property type="entry name" value="VitB12-dep_Met_synth_activ_sf"/>
</dbReference>
<reference evidence="1 2" key="1">
    <citation type="journal article" date="2013" name="PLoS ONE">
        <title>Identification and characterization of three novel lipases belonging to families II and V from Anaerovibrio lipolyticus 5ST.</title>
        <authorList>
            <person name="Prive F."/>
            <person name="Kaderbhai N.N."/>
            <person name="Girdwood S."/>
            <person name="Worgan H.J."/>
            <person name="Pinloche E."/>
            <person name="Scollan N.D."/>
            <person name="Huws S.A."/>
            <person name="Newbold C.J."/>
        </authorList>
    </citation>
    <scope>NUCLEOTIDE SEQUENCE [LARGE SCALE GENOMIC DNA]</scope>
    <source>
        <strain evidence="1 2">5S</strain>
    </source>
</reference>
<dbReference type="RefSeq" id="WP_039208994.1">
    <property type="nucleotide sequence ID" value="NZ_JSCE01000166.1"/>
</dbReference>
<protein>
    <submittedName>
        <fullName evidence="1">Methionine synthase</fullName>
    </submittedName>
</protein>
<evidence type="ECO:0000313" key="2">
    <source>
        <dbReference type="Proteomes" id="UP000030993"/>
    </source>
</evidence>
<dbReference type="PIRSF" id="PIRSF037984">
    <property type="entry name" value="Met_synth_TM0269_prd"/>
    <property type="match status" value="1"/>
</dbReference>
<dbReference type="SUPFAM" id="SSF56507">
    <property type="entry name" value="Methionine synthase activation domain-like"/>
    <property type="match status" value="1"/>
</dbReference>
<dbReference type="EMBL" id="JSCE01000166">
    <property type="protein sequence ID" value="KHM51873.1"/>
    <property type="molecule type" value="Genomic_DNA"/>
</dbReference>
<accession>A0A0B2JYR0</accession>
<dbReference type="Gene3D" id="3.40.109.40">
    <property type="match status" value="1"/>
</dbReference>
<name>A0A0B2JYR0_9FIRM</name>
<gene>
    <name evidence="1" type="ORF">NZ47_08135</name>
</gene>
<dbReference type="Proteomes" id="UP000030993">
    <property type="component" value="Unassembled WGS sequence"/>
</dbReference>
<dbReference type="STRING" id="82374.NZ47_08135"/>
<organism evidence="1 2">
    <name type="scientific">Anaerovibrio lipolyticus</name>
    <dbReference type="NCBI Taxonomy" id="82374"/>
    <lineage>
        <taxon>Bacteria</taxon>
        <taxon>Bacillati</taxon>
        <taxon>Bacillota</taxon>
        <taxon>Negativicutes</taxon>
        <taxon>Selenomonadales</taxon>
        <taxon>Selenomonadaceae</taxon>
        <taxon>Anaerovibrio</taxon>
    </lineage>
</organism>
<dbReference type="GO" id="GO:0008705">
    <property type="term" value="F:methionine synthase activity"/>
    <property type="evidence" value="ECO:0007669"/>
    <property type="project" value="InterPro"/>
</dbReference>
<keyword evidence="2" id="KW-1185">Reference proteome</keyword>
<proteinExistence type="predicted"/>
<sequence length="222" mass="25278">MAIFNSPFFEIDKSETKRYAGLRQSEFDEKIIEEACELARLIIHPTGNWEIYNYDDKTQTILSTPPFHIQGESIKKHLKGCDKVVMLSATVGQEIEDKITSLFKEGKYALSLILDAAATSAVEQNADLMEKAIFEKVSRQGYKMKWRFSPGYGDWPIEQQPEMIRTSKADIIGVHLTESMMLEPRKSITAIIGLYLMEEKCTNVEQKHNCAACDKTDCLARK</sequence>
<comment type="caution">
    <text evidence="1">The sequence shown here is derived from an EMBL/GenBank/DDBJ whole genome shotgun (WGS) entry which is preliminary data.</text>
</comment>